<dbReference type="PANTHER" id="PTHR43806">
    <property type="entry name" value="PEPTIDASE S8"/>
    <property type="match status" value="1"/>
</dbReference>
<dbReference type="SUPFAM" id="SSF52743">
    <property type="entry name" value="Subtilisin-like"/>
    <property type="match status" value="1"/>
</dbReference>
<proteinExistence type="inferred from homology"/>
<feature type="active site" description="Charge relay system" evidence="5">
    <location>
        <position position="180"/>
    </location>
</feature>
<organism evidence="8 9">
    <name type="scientific">Deinobacterium chartae</name>
    <dbReference type="NCBI Taxonomy" id="521158"/>
    <lineage>
        <taxon>Bacteria</taxon>
        <taxon>Thermotogati</taxon>
        <taxon>Deinococcota</taxon>
        <taxon>Deinococci</taxon>
        <taxon>Deinococcales</taxon>
        <taxon>Deinococcaceae</taxon>
        <taxon>Deinobacterium</taxon>
    </lineage>
</organism>
<feature type="domain" description="Peptidase S8/S53" evidence="7">
    <location>
        <begin position="171"/>
        <end position="414"/>
    </location>
</feature>
<dbReference type="GO" id="GO:0004252">
    <property type="term" value="F:serine-type endopeptidase activity"/>
    <property type="evidence" value="ECO:0007669"/>
    <property type="project" value="UniProtKB-UniRule"/>
</dbReference>
<evidence type="ECO:0000313" key="9">
    <source>
        <dbReference type="Proteomes" id="UP000569951"/>
    </source>
</evidence>
<comment type="caution">
    <text evidence="8">The sequence shown here is derived from an EMBL/GenBank/DDBJ whole genome shotgun (WGS) entry which is preliminary data.</text>
</comment>
<dbReference type="InterPro" id="IPR015500">
    <property type="entry name" value="Peptidase_S8_subtilisin-rel"/>
</dbReference>
<evidence type="ECO:0000256" key="2">
    <source>
        <dbReference type="ARBA" id="ARBA00022670"/>
    </source>
</evidence>
<evidence type="ECO:0000256" key="3">
    <source>
        <dbReference type="ARBA" id="ARBA00022801"/>
    </source>
</evidence>
<dbReference type="PROSITE" id="PS51892">
    <property type="entry name" value="SUBTILASE"/>
    <property type="match status" value="1"/>
</dbReference>
<dbReference type="Gene3D" id="3.40.50.200">
    <property type="entry name" value="Peptidase S8/S53 domain"/>
    <property type="match status" value="1"/>
</dbReference>
<dbReference type="InterPro" id="IPR050131">
    <property type="entry name" value="Peptidase_S8_subtilisin-like"/>
</dbReference>
<dbReference type="InterPro" id="IPR023827">
    <property type="entry name" value="Peptidase_S8_Asp-AS"/>
</dbReference>
<evidence type="ECO:0000256" key="5">
    <source>
        <dbReference type="PROSITE-ProRule" id="PRU01240"/>
    </source>
</evidence>
<comment type="similarity">
    <text evidence="1 5 6">Belongs to the peptidase S8 family.</text>
</comment>
<dbReference type="Proteomes" id="UP000569951">
    <property type="component" value="Unassembled WGS sequence"/>
</dbReference>
<dbReference type="PANTHER" id="PTHR43806:SF11">
    <property type="entry name" value="CEREVISIN-RELATED"/>
    <property type="match status" value="1"/>
</dbReference>
<evidence type="ECO:0000313" key="8">
    <source>
        <dbReference type="EMBL" id="MBB6097406.1"/>
    </source>
</evidence>
<dbReference type="PROSITE" id="PS00138">
    <property type="entry name" value="SUBTILASE_SER"/>
    <property type="match status" value="1"/>
</dbReference>
<keyword evidence="2 5" id="KW-0645">Protease</keyword>
<evidence type="ECO:0000256" key="4">
    <source>
        <dbReference type="ARBA" id="ARBA00022825"/>
    </source>
</evidence>
<reference evidence="8 9" key="1">
    <citation type="submission" date="2020-08" db="EMBL/GenBank/DDBJ databases">
        <title>Genomic Encyclopedia of Type Strains, Phase IV (KMG-IV): sequencing the most valuable type-strain genomes for metagenomic binning, comparative biology and taxonomic classification.</title>
        <authorList>
            <person name="Goeker M."/>
        </authorList>
    </citation>
    <scope>NUCLEOTIDE SEQUENCE [LARGE SCALE GENOMIC DNA]</scope>
    <source>
        <strain evidence="8 9">DSM 21458</strain>
    </source>
</reference>
<gene>
    <name evidence="8" type="ORF">HNR42_000820</name>
</gene>
<keyword evidence="9" id="KW-1185">Reference proteome</keyword>
<dbReference type="InterPro" id="IPR036852">
    <property type="entry name" value="Peptidase_S8/S53_dom_sf"/>
</dbReference>
<feature type="active site" description="Charge relay system" evidence="5">
    <location>
        <position position="218"/>
    </location>
</feature>
<name>A0A841HWV7_9DEIO</name>
<sequence>MALTNLSTRDVSEVNLQGRPVPFEVISENRLRFKVPEDVDGGPQSLRISGGRAVAVGSLSVLGDVEPDRVMVVLRPGVTQQQLNDLLVAKGLPVTGPDTFRDLTGPGDACGGALATIDVGDRSLGEILEELAKSEIIYGADPISVWDFDLTVTEALAAVGVPTGSTRDAAGAGVRIAVIDTGVSANPQLSGRLEAGYDFVDEDTDASDGFKDEAGRNHGSTVALLAAGSASGVAPGATVLPLRACDENGICHADKVFAAVCYALETSKNQLSNLVLNLSLGGDTPVEVLERALAYALNQGTLVAAAGGNQGKAGSPRHYPAAAPLGGLVAVGALAEQRDATGGIKGFGPAEFSTRGNYLDVSAPGEIVVSSVTPAYQGTSFATPLVAGGLAAWRQAHPQGSAKEAETFLKTNVQPLPFSPEEVGAGMLNLKELF</sequence>
<dbReference type="EC" id="3.4.21.62" evidence="8"/>
<evidence type="ECO:0000259" key="7">
    <source>
        <dbReference type="Pfam" id="PF00082"/>
    </source>
</evidence>
<dbReference type="GO" id="GO:0006508">
    <property type="term" value="P:proteolysis"/>
    <property type="evidence" value="ECO:0007669"/>
    <property type="project" value="UniProtKB-KW"/>
</dbReference>
<accession>A0A841HWV7</accession>
<dbReference type="AlphaFoldDB" id="A0A841HWV7"/>
<dbReference type="Pfam" id="PF00082">
    <property type="entry name" value="Peptidase_S8"/>
    <property type="match status" value="1"/>
</dbReference>
<feature type="active site" description="Charge relay system" evidence="5">
    <location>
        <position position="380"/>
    </location>
</feature>
<dbReference type="InterPro" id="IPR023828">
    <property type="entry name" value="Peptidase_S8_Ser-AS"/>
</dbReference>
<dbReference type="PRINTS" id="PR00723">
    <property type="entry name" value="SUBTILISIN"/>
</dbReference>
<dbReference type="InterPro" id="IPR000209">
    <property type="entry name" value="Peptidase_S8/S53_dom"/>
</dbReference>
<dbReference type="PROSITE" id="PS00136">
    <property type="entry name" value="SUBTILASE_ASP"/>
    <property type="match status" value="1"/>
</dbReference>
<protein>
    <submittedName>
        <fullName evidence="8">Subtilisin</fullName>
        <ecNumber evidence="8">3.4.21.62</ecNumber>
    </submittedName>
</protein>
<evidence type="ECO:0000256" key="6">
    <source>
        <dbReference type="RuleBase" id="RU003355"/>
    </source>
</evidence>
<evidence type="ECO:0000256" key="1">
    <source>
        <dbReference type="ARBA" id="ARBA00011073"/>
    </source>
</evidence>
<keyword evidence="3 5" id="KW-0378">Hydrolase</keyword>
<dbReference type="EMBL" id="JACHHG010000002">
    <property type="protein sequence ID" value="MBB6097406.1"/>
    <property type="molecule type" value="Genomic_DNA"/>
</dbReference>
<dbReference type="RefSeq" id="WP_183984754.1">
    <property type="nucleotide sequence ID" value="NZ_JACHHG010000002.1"/>
</dbReference>
<keyword evidence="4 5" id="KW-0720">Serine protease</keyword>